<evidence type="ECO:0000313" key="1">
    <source>
        <dbReference type="EMBL" id="TYP93550.1"/>
    </source>
</evidence>
<dbReference type="OrthoDB" id="1522117at2"/>
<sequence length="483" mass="53222">MNTINQTLSIGTPKSGMDLFCNISIDGEHLFRMHCESFVGNLLRDVHGMMHGGKTDRLISPGDDYVQDGKITSLHIVDGALEIYSQYYLEYIFNGMHGVNPNGEKPVWVHIWGCSSVPQINGTWQVEAAYGDYYIRLKDAPTNFDPATYVADEAQVIAKHYHPITTTESYCPPFRVILPTIGQGSRPVSISDVGLHNPIDALLARGARSVSGVVTDQQKSVFTVSAPFTNDSGGDLAITEMGLMTHINVNRHEINTIATLYARDVLPAALNLPNGKTLTLDYECRFELENFNQDTDLNGSNGGFTAEFVGALRRQAVENTNTNWRDLMCIAGGGTSMTSLERRASEVNKGWHMGLRLGQSNKFVSMTDADLSPDATQETPYSLGGITHGSGDGELIHHGMIIDDQVTIDEANNEAYFNLGRVFENRGATDITIKEVGIYANRGDDYDEWVPKLVARRALAPADQFTIMAGQMRKVNYKIKMVV</sequence>
<dbReference type="RefSeq" id="WP_148898614.1">
    <property type="nucleotide sequence ID" value="NZ_VNHY01000002.1"/>
</dbReference>
<gene>
    <name evidence="1" type="ORF">LX73_1256</name>
</gene>
<accession>A0A5D3YJC0</accession>
<proteinExistence type="predicted"/>
<reference evidence="1 2" key="1">
    <citation type="submission" date="2019-07" db="EMBL/GenBank/DDBJ databases">
        <title>Genomic Encyclopedia of Archaeal and Bacterial Type Strains, Phase II (KMG-II): from individual species to whole genera.</title>
        <authorList>
            <person name="Goeker M."/>
        </authorList>
    </citation>
    <scope>NUCLEOTIDE SEQUENCE [LARGE SCALE GENOMIC DNA]</scope>
    <source>
        <strain evidence="1 2">DSM 21935</strain>
    </source>
</reference>
<dbReference type="AlphaFoldDB" id="A0A5D3YJC0"/>
<name>A0A5D3YJC0_9BACT</name>
<protein>
    <submittedName>
        <fullName evidence="1">Uncharacterized protein</fullName>
    </submittedName>
</protein>
<comment type="caution">
    <text evidence="1">The sequence shown here is derived from an EMBL/GenBank/DDBJ whole genome shotgun (WGS) entry which is preliminary data.</text>
</comment>
<evidence type="ECO:0000313" key="2">
    <source>
        <dbReference type="Proteomes" id="UP000324595"/>
    </source>
</evidence>
<keyword evidence="2" id="KW-1185">Reference proteome</keyword>
<dbReference type="EMBL" id="VNHY01000002">
    <property type="protein sequence ID" value="TYP93550.1"/>
    <property type="molecule type" value="Genomic_DNA"/>
</dbReference>
<dbReference type="Proteomes" id="UP000324595">
    <property type="component" value="Unassembled WGS sequence"/>
</dbReference>
<organism evidence="1 2">
    <name type="scientific">Fodinibius salinus</name>
    <dbReference type="NCBI Taxonomy" id="860790"/>
    <lineage>
        <taxon>Bacteria</taxon>
        <taxon>Pseudomonadati</taxon>
        <taxon>Balneolota</taxon>
        <taxon>Balneolia</taxon>
        <taxon>Balneolales</taxon>
        <taxon>Balneolaceae</taxon>
        <taxon>Fodinibius</taxon>
    </lineage>
</organism>